<dbReference type="Proteomes" id="UP001321473">
    <property type="component" value="Unassembled WGS sequence"/>
</dbReference>
<gene>
    <name evidence="3" type="ORF">V5799_025177</name>
</gene>
<name>A0AAQ4EAC7_AMBAM</name>
<dbReference type="InterPro" id="IPR000477">
    <property type="entry name" value="RT_dom"/>
</dbReference>
<dbReference type="EMBL" id="JARKHS020019562">
    <property type="protein sequence ID" value="KAK8771578.1"/>
    <property type="molecule type" value="Genomic_DNA"/>
</dbReference>
<evidence type="ECO:0000256" key="1">
    <source>
        <dbReference type="SAM" id="MobiDB-lite"/>
    </source>
</evidence>
<dbReference type="GO" id="GO:0071897">
    <property type="term" value="P:DNA biosynthetic process"/>
    <property type="evidence" value="ECO:0007669"/>
    <property type="project" value="UniProtKB-ARBA"/>
</dbReference>
<evidence type="ECO:0000313" key="4">
    <source>
        <dbReference type="Proteomes" id="UP001321473"/>
    </source>
</evidence>
<protein>
    <recommendedName>
        <fullName evidence="2">Reverse transcriptase domain-containing protein</fullName>
    </recommendedName>
</protein>
<dbReference type="SUPFAM" id="SSF56672">
    <property type="entry name" value="DNA/RNA polymerases"/>
    <property type="match status" value="1"/>
</dbReference>
<dbReference type="Pfam" id="PF00078">
    <property type="entry name" value="RVT_1"/>
    <property type="match status" value="1"/>
</dbReference>
<accession>A0AAQ4EAC7</accession>
<feature type="region of interest" description="Disordered" evidence="1">
    <location>
        <begin position="1"/>
        <end position="24"/>
    </location>
</feature>
<dbReference type="AlphaFoldDB" id="A0AAQ4EAC7"/>
<evidence type="ECO:0000313" key="3">
    <source>
        <dbReference type="EMBL" id="KAK8771578.1"/>
    </source>
</evidence>
<evidence type="ECO:0000259" key="2">
    <source>
        <dbReference type="PROSITE" id="PS50878"/>
    </source>
</evidence>
<proteinExistence type="predicted"/>
<reference evidence="3 4" key="1">
    <citation type="journal article" date="2023" name="Arcadia Sci">
        <title>De novo assembly of a long-read Amblyomma americanum tick genome.</title>
        <authorList>
            <person name="Chou S."/>
            <person name="Poskanzer K.E."/>
            <person name="Rollins M."/>
            <person name="Thuy-Boun P.S."/>
        </authorList>
    </citation>
    <scope>NUCLEOTIDE SEQUENCE [LARGE SCALE GENOMIC DNA]</scope>
    <source>
        <strain evidence="3">F_SG_1</strain>
        <tissue evidence="3">Salivary glands</tissue>
    </source>
</reference>
<dbReference type="PROSITE" id="PS50878">
    <property type="entry name" value="RT_POL"/>
    <property type="match status" value="1"/>
</dbReference>
<keyword evidence="4" id="KW-1185">Reference proteome</keyword>
<comment type="caution">
    <text evidence="3">The sequence shown here is derived from an EMBL/GenBank/DDBJ whole genome shotgun (WGS) entry which is preliminary data.</text>
</comment>
<sequence>MGGKTQTHQAVEETKTQQKTQKKIADITRQAEKYANQLARQGWQQFSNSLNGTLSTARTWQILKALLDPSKNKSESSKAIQRLTHQYQGTDEQLLEEVKVKCYGKDQVESYKEEYRREDNPTMDRPITREVMEAVASAIKNTAAGADKIRNSLIRNLNDEAIDQLAKYLNTLWQEGRVPAEWKHAVVVMIPKPGKKLQIENLRPISLTSCLGKLYEKIITRRIQNHLEKEQLYPDSTFGFRANLSTQDVLLQLKEEMLETMPKAGENVIMAIDIKGAFDNVSHVAIMEGLNNANCGKRTHDYVRDFLSNRTSTVGLGELRRDVFHTPCKGTPQGSVISPVLFNVAMIGLANKLKKIEGIQHAMYADDITVWTTRGSLGEKQGCKSTEKSELLRIDRHPTQTTLEVTLEGQLIPEKNMIRILGMWLQGSRKCSHTISLLSKAAEQVGRMINRVSQKRYGMREEDTLKLVNSLIVSRVTYSLPYHATTKAEREQADTILRKAYRTALHLPRNTSTEKLLQLGISSPFNELAEALLGAQ</sequence>
<dbReference type="CDD" id="cd01650">
    <property type="entry name" value="RT_nLTR_like"/>
    <property type="match status" value="1"/>
</dbReference>
<feature type="domain" description="Reverse transcriptase" evidence="2">
    <location>
        <begin position="171"/>
        <end position="425"/>
    </location>
</feature>
<dbReference type="PANTHER" id="PTHR19446">
    <property type="entry name" value="REVERSE TRANSCRIPTASES"/>
    <property type="match status" value="1"/>
</dbReference>
<organism evidence="3 4">
    <name type="scientific">Amblyomma americanum</name>
    <name type="common">Lone star tick</name>
    <dbReference type="NCBI Taxonomy" id="6943"/>
    <lineage>
        <taxon>Eukaryota</taxon>
        <taxon>Metazoa</taxon>
        <taxon>Ecdysozoa</taxon>
        <taxon>Arthropoda</taxon>
        <taxon>Chelicerata</taxon>
        <taxon>Arachnida</taxon>
        <taxon>Acari</taxon>
        <taxon>Parasitiformes</taxon>
        <taxon>Ixodida</taxon>
        <taxon>Ixodoidea</taxon>
        <taxon>Ixodidae</taxon>
        <taxon>Amblyomminae</taxon>
        <taxon>Amblyomma</taxon>
    </lineage>
</organism>
<dbReference type="InterPro" id="IPR043502">
    <property type="entry name" value="DNA/RNA_pol_sf"/>
</dbReference>